<dbReference type="GO" id="GO:0000978">
    <property type="term" value="F:RNA polymerase II cis-regulatory region sequence-specific DNA binding"/>
    <property type="evidence" value="ECO:0007669"/>
    <property type="project" value="TreeGrafter"/>
</dbReference>
<keyword evidence="4" id="KW-1185">Reference proteome</keyword>
<dbReference type="Pfam" id="PF13921">
    <property type="entry name" value="Myb_DNA-bind_6"/>
    <property type="match status" value="1"/>
</dbReference>
<dbReference type="PROSITE" id="PS51294">
    <property type="entry name" value="HTH_MYB"/>
    <property type="match status" value="2"/>
</dbReference>
<evidence type="ECO:0000313" key="3">
    <source>
        <dbReference type="EMBL" id="CAD8101468.1"/>
    </source>
</evidence>
<feature type="domain" description="HTH myb-type" evidence="2">
    <location>
        <begin position="142"/>
        <end position="201"/>
    </location>
</feature>
<dbReference type="GO" id="GO:0000981">
    <property type="term" value="F:DNA-binding transcription factor activity, RNA polymerase II-specific"/>
    <property type="evidence" value="ECO:0007669"/>
    <property type="project" value="TreeGrafter"/>
</dbReference>
<accession>A0A8S1PGB7</accession>
<protein>
    <submittedName>
        <fullName evidence="3">Uncharacterized protein</fullName>
    </submittedName>
</protein>
<dbReference type="PANTHER" id="PTHR45614:SF271">
    <property type="entry name" value="MYB DNA BINDING PROTEIN_ TRANSCRIPTION FACTOR-LIKE PROTEIN"/>
    <property type="match status" value="1"/>
</dbReference>
<evidence type="ECO:0000259" key="1">
    <source>
        <dbReference type="PROSITE" id="PS50090"/>
    </source>
</evidence>
<dbReference type="AlphaFoldDB" id="A0A8S1PGB7"/>
<evidence type="ECO:0000313" key="4">
    <source>
        <dbReference type="Proteomes" id="UP000688137"/>
    </source>
</evidence>
<dbReference type="CDD" id="cd00167">
    <property type="entry name" value="SANT"/>
    <property type="match status" value="1"/>
</dbReference>
<dbReference type="PANTHER" id="PTHR45614">
    <property type="entry name" value="MYB PROTEIN-RELATED"/>
    <property type="match status" value="1"/>
</dbReference>
<feature type="domain" description="Myb-like" evidence="1">
    <location>
        <begin position="142"/>
        <end position="197"/>
    </location>
</feature>
<comment type="caution">
    <text evidence="3">The sequence shown here is derived from an EMBL/GenBank/DDBJ whole genome shotgun (WGS) entry which is preliminary data.</text>
</comment>
<name>A0A8S1PGB7_PARPR</name>
<organism evidence="3 4">
    <name type="scientific">Paramecium primaurelia</name>
    <dbReference type="NCBI Taxonomy" id="5886"/>
    <lineage>
        <taxon>Eukaryota</taxon>
        <taxon>Sar</taxon>
        <taxon>Alveolata</taxon>
        <taxon>Ciliophora</taxon>
        <taxon>Intramacronucleata</taxon>
        <taxon>Oligohymenophorea</taxon>
        <taxon>Peniculida</taxon>
        <taxon>Parameciidae</taxon>
        <taxon>Paramecium</taxon>
    </lineage>
</organism>
<dbReference type="Proteomes" id="UP000688137">
    <property type="component" value="Unassembled WGS sequence"/>
</dbReference>
<reference evidence="3" key="1">
    <citation type="submission" date="2021-01" db="EMBL/GenBank/DDBJ databases">
        <authorList>
            <consortium name="Genoscope - CEA"/>
            <person name="William W."/>
        </authorList>
    </citation>
    <scope>NUCLEOTIDE SEQUENCE</scope>
</reference>
<dbReference type="GO" id="GO:0005634">
    <property type="term" value="C:nucleus"/>
    <property type="evidence" value="ECO:0007669"/>
    <property type="project" value="TreeGrafter"/>
</dbReference>
<feature type="domain" description="Myb-like" evidence="1">
    <location>
        <begin position="198"/>
        <end position="250"/>
    </location>
</feature>
<proteinExistence type="predicted"/>
<dbReference type="OMA" id="AHNEFNI"/>
<dbReference type="PROSITE" id="PS50090">
    <property type="entry name" value="MYB_LIKE"/>
    <property type="match status" value="2"/>
</dbReference>
<dbReference type="InterPro" id="IPR017930">
    <property type="entry name" value="Myb_dom"/>
</dbReference>
<dbReference type="InterPro" id="IPR050560">
    <property type="entry name" value="MYB_TF"/>
</dbReference>
<gene>
    <name evidence="3" type="ORF">PPRIM_AZ9-3.1.T1150133</name>
</gene>
<evidence type="ECO:0000259" key="2">
    <source>
        <dbReference type="PROSITE" id="PS51294"/>
    </source>
</evidence>
<feature type="domain" description="HTH myb-type" evidence="2">
    <location>
        <begin position="203"/>
        <end position="254"/>
    </location>
</feature>
<dbReference type="InterPro" id="IPR001005">
    <property type="entry name" value="SANT/Myb"/>
</dbReference>
<dbReference type="SMART" id="SM00717">
    <property type="entry name" value="SANT"/>
    <property type="match status" value="2"/>
</dbReference>
<sequence length="338" mass="40535">MEDLVSPTHSIQIDCKFVTRLEKLKKLYDTSVQRKDQQHIILQQSNITINDWTEIQISYKELEKAHNEFNITNIGKQKKMDLLEFDLLRIIVGLYCNVHKLQPLQMNVYDWDQIGQILFNRHWKVCRSKWIESQATSIVDHPWTREEDQVLSQLYDKYTEQNKCNKWSLIAMEMSKLCNSSHVRLGKQCRERWINKLNPQVERGPWYKEDEIKLLVAVLKYGKKWSQISRRDFENLRTENCLKNRFHTIIKRESTRFEINQTQSKKQILQNLKQEDEPQLIEKIIQELREESLLQQQSDQSDKLKKKYTLTQADQVLDFVNNTFQIAIIKKNKLNIIL</sequence>
<dbReference type="EMBL" id="CAJJDM010000118">
    <property type="protein sequence ID" value="CAD8101468.1"/>
    <property type="molecule type" value="Genomic_DNA"/>
</dbReference>